<proteinExistence type="predicted"/>
<name>A0A9W4TJR6_9PROT</name>
<feature type="transmembrane region" description="Helical" evidence="8">
    <location>
        <begin position="116"/>
        <end position="137"/>
    </location>
</feature>
<evidence type="ECO:0000313" key="11">
    <source>
        <dbReference type="EMBL" id="CAI3938595.1"/>
    </source>
</evidence>
<dbReference type="AlphaFoldDB" id="A0A9W4TJR6"/>
<evidence type="ECO:0000256" key="1">
    <source>
        <dbReference type="ARBA" id="ARBA00004651"/>
    </source>
</evidence>
<dbReference type="GO" id="GO:0016763">
    <property type="term" value="F:pentosyltransferase activity"/>
    <property type="evidence" value="ECO:0007669"/>
    <property type="project" value="TreeGrafter"/>
</dbReference>
<organism evidence="10 12">
    <name type="scientific">Commensalibacter communis</name>
    <dbReference type="NCBI Taxonomy" id="2972786"/>
    <lineage>
        <taxon>Bacteria</taxon>
        <taxon>Pseudomonadati</taxon>
        <taxon>Pseudomonadota</taxon>
        <taxon>Alphaproteobacteria</taxon>
        <taxon>Acetobacterales</taxon>
        <taxon>Acetobacteraceae</taxon>
    </lineage>
</organism>
<feature type="transmembrane region" description="Helical" evidence="8">
    <location>
        <begin position="259"/>
        <end position="281"/>
    </location>
</feature>
<dbReference type="PANTHER" id="PTHR33908">
    <property type="entry name" value="MANNOSYLTRANSFERASE YKCB-RELATED"/>
    <property type="match status" value="1"/>
</dbReference>
<evidence type="ECO:0000313" key="12">
    <source>
        <dbReference type="Proteomes" id="UP001154255"/>
    </source>
</evidence>
<feature type="transmembrane region" description="Helical" evidence="8">
    <location>
        <begin position="344"/>
        <end position="366"/>
    </location>
</feature>
<keyword evidence="2" id="KW-1003">Cell membrane</keyword>
<keyword evidence="4" id="KW-0808">Transferase</keyword>
<feature type="transmembrane region" description="Helical" evidence="8">
    <location>
        <begin position="209"/>
        <end position="227"/>
    </location>
</feature>
<keyword evidence="3" id="KW-0328">Glycosyltransferase</keyword>
<feature type="transmembrane region" description="Helical" evidence="8">
    <location>
        <begin position="144"/>
        <end position="160"/>
    </location>
</feature>
<feature type="transmembrane region" description="Helical" evidence="8">
    <location>
        <begin position="166"/>
        <end position="197"/>
    </location>
</feature>
<evidence type="ECO:0000256" key="8">
    <source>
        <dbReference type="SAM" id="Phobius"/>
    </source>
</evidence>
<dbReference type="Proteomes" id="UP001154255">
    <property type="component" value="Unassembled WGS sequence"/>
</dbReference>
<reference evidence="10" key="1">
    <citation type="submission" date="2022-10" db="EMBL/GenBank/DDBJ databases">
        <authorList>
            <person name="Botero Cardona J."/>
        </authorList>
    </citation>
    <scope>NUCLEOTIDE SEQUENCE</scope>
    <source>
        <strain evidence="10">LMG 31819</strain>
        <strain evidence="11">R-53529</strain>
    </source>
</reference>
<evidence type="ECO:0000256" key="6">
    <source>
        <dbReference type="ARBA" id="ARBA00022989"/>
    </source>
</evidence>
<evidence type="ECO:0000256" key="7">
    <source>
        <dbReference type="ARBA" id="ARBA00023136"/>
    </source>
</evidence>
<keyword evidence="5 8" id="KW-0812">Transmembrane</keyword>
<dbReference type="Pfam" id="PF13231">
    <property type="entry name" value="PMT_2"/>
    <property type="match status" value="1"/>
</dbReference>
<sequence length="508" mass="57418">MYRHNDKRSGFVFMKNNLLLKLSIGLGLLTIIRIIVAASVPLSPDEAYYWVWSRHLDYSFYDHPPMIALWIKAGCLLWGNTELGVRFLGSLAAFIGSFFIFFAVKDFNNHQSDSDQKALIAVLLLNATLTVGVGAIIMTPDTPLLFFVCVFLWGCGRLFYTKSVQWWWFIGASAGLALLSKYTAILLIMALGIWCLISQEGRSYLKTKELWGGAVLASAIFSPVIFWNSQHQWISLLKQGGRTTDWNPSRALQFLSELLGGQIGLSTPIIFICFCIGIVSLTKTIWYKKFSSCALLLWLMIIVPVCVFIQHAVGDRVQANWVGLLYPVLVVIAGLYVTQWLKTAIIIGFSVISLVYIQVLFAILPLPAKKNILLKQLGGWQTFAQSVNSAVPSDRVIISDNYGLASELRFYLPKRQIIVVGDRWKYFNLPVSYTMKGYYIRKQNNKESSFLSVDENSYFAPAYNPLGYPPRGKIERQQYDQIAQIYELYNVDLNPRLATIGESKQLPN</sequence>
<evidence type="ECO:0000313" key="13">
    <source>
        <dbReference type="Proteomes" id="UP001154259"/>
    </source>
</evidence>
<dbReference type="Proteomes" id="UP001154259">
    <property type="component" value="Unassembled WGS sequence"/>
</dbReference>
<evidence type="ECO:0000256" key="2">
    <source>
        <dbReference type="ARBA" id="ARBA00022475"/>
    </source>
</evidence>
<evidence type="ECO:0000259" key="9">
    <source>
        <dbReference type="Pfam" id="PF13231"/>
    </source>
</evidence>
<evidence type="ECO:0000313" key="10">
    <source>
        <dbReference type="EMBL" id="CAI3922514.1"/>
    </source>
</evidence>
<dbReference type="EMBL" id="CAMXCS010000001">
    <property type="protein sequence ID" value="CAI3938595.1"/>
    <property type="molecule type" value="Genomic_DNA"/>
</dbReference>
<feature type="transmembrane region" description="Helical" evidence="8">
    <location>
        <begin position="85"/>
        <end position="104"/>
    </location>
</feature>
<feature type="transmembrane region" description="Helical" evidence="8">
    <location>
        <begin position="319"/>
        <end position="337"/>
    </location>
</feature>
<dbReference type="InterPro" id="IPR050297">
    <property type="entry name" value="LipidA_mod_glycosyltrf_83"/>
</dbReference>
<evidence type="ECO:0000256" key="3">
    <source>
        <dbReference type="ARBA" id="ARBA00022676"/>
    </source>
</evidence>
<dbReference type="EMBL" id="CAMXCM010000001">
    <property type="protein sequence ID" value="CAI3922514.1"/>
    <property type="molecule type" value="Genomic_DNA"/>
</dbReference>
<feature type="transmembrane region" description="Helical" evidence="8">
    <location>
        <begin position="60"/>
        <end position="78"/>
    </location>
</feature>
<accession>A0A9W4TJR6</accession>
<dbReference type="PANTHER" id="PTHR33908:SF11">
    <property type="entry name" value="MEMBRANE PROTEIN"/>
    <property type="match status" value="1"/>
</dbReference>
<feature type="domain" description="Glycosyltransferase RgtA/B/C/D-like" evidence="9">
    <location>
        <begin position="62"/>
        <end position="227"/>
    </location>
</feature>
<keyword evidence="7 8" id="KW-0472">Membrane</keyword>
<protein>
    <submittedName>
        <fullName evidence="10 11">Involved in glycosylation of proteins and lipid IVA (ArnT)</fullName>
    </submittedName>
</protein>
<dbReference type="GO" id="GO:0005886">
    <property type="term" value="C:plasma membrane"/>
    <property type="evidence" value="ECO:0007669"/>
    <property type="project" value="UniProtKB-SubCell"/>
</dbReference>
<gene>
    <name evidence="11" type="ORF">R53529_LOCUS974</name>
    <name evidence="10" type="ORF">R53530_LOCUS127</name>
</gene>
<feature type="transmembrane region" description="Helical" evidence="8">
    <location>
        <begin position="20"/>
        <end position="40"/>
    </location>
</feature>
<keyword evidence="6 8" id="KW-1133">Transmembrane helix</keyword>
<dbReference type="InterPro" id="IPR038731">
    <property type="entry name" value="RgtA/B/C-like"/>
</dbReference>
<keyword evidence="13" id="KW-1185">Reference proteome</keyword>
<comment type="subcellular location">
    <subcellularLocation>
        <location evidence="1">Cell membrane</location>
        <topology evidence="1">Multi-pass membrane protein</topology>
    </subcellularLocation>
</comment>
<feature type="transmembrane region" description="Helical" evidence="8">
    <location>
        <begin position="293"/>
        <end position="313"/>
    </location>
</feature>
<dbReference type="GO" id="GO:0009103">
    <property type="term" value="P:lipopolysaccharide biosynthetic process"/>
    <property type="evidence" value="ECO:0007669"/>
    <property type="project" value="UniProtKB-ARBA"/>
</dbReference>
<evidence type="ECO:0000256" key="4">
    <source>
        <dbReference type="ARBA" id="ARBA00022679"/>
    </source>
</evidence>
<evidence type="ECO:0000256" key="5">
    <source>
        <dbReference type="ARBA" id="ARBA00022692"/>
    </source>
</evidence>
<comment type="caution">
    <text evidence="10">The sequence shown here is derived from an EMBL/GenBank/DDBJ whole genome shotgun (WGS) entry which is preliminary data.</text>
</comment>